<evidence type="ECO:0000313" key="2">
    <source>
        <dbReference type="Proteomes" id="UP001159363"/>
    </source>
</evidence>
<reference evidence="1 2" key="1">
    <citation type="submission" date="2023-02" db="EMBL/GenBank/DDBJ databases">
        <title>LHISI_Scaffold_Assembly.</title>
        <authorList>
            <person name="Stuart O.P."/>
            <person name="Cleave R."/>
            <person name="Magrath M.J.L."/>
            <person name="Mikheyev A.S."/>
        </authorList>
    </citation>
    <scope>NUCLEOTIDE SEQUENCE [LARGE SCALE GENOMIC DNA]</scope>
    <source>
        <strain evidence="1">Daus_M_001</strain>
        <tissue evidence="1">Leg muscle</tissue>
    </source>
</reference>
<organism evidence="1 2">
    <name type="scientific">Dryococelus australis</name>
    <dbReference type="NCBI Taxonomy" id="614101"/>
    <lineage>
        <taxon>Eukaryota</taxon>
        <taxon>Metazoa</taxon>
        <taxon>Ecdysozoa</taxon>
        <taxon>Arthropoda</taxon>
        <taxon>Hexapoda</taxon>
        <taxon>Insecta</taxon>
        <taxon>Pterygota</taxon>
        <taxon>Neoptera</taxon>
        <taxon>Polyneoptera</taxon>
        <taxon>Phasmatodea</taxon>
        <taxon>Verophasmatodea</taxon>
        <taxon>Anareolatae</taxon>
        <taxon>Phasmatidae</taxon>
        <taxon>Eurycanthinae</taxon>
        <taxon>Dryococelus</taxon>
    </lineage>
</organism>
<sequence>MAERYKYAEKLKLSRTFNSARYNANGVYNEYTGILHAYLNKRISLTGLGGGGGWGWGVDYKTQAKLRFIERKVGRDTVSVDERGSITGGADSGLSDVGYAADVADCYLLEWGGSLCSQCICWKMLRRCDLVLPSRMGRLVMKSVYLLEDAAAQCTCWKMLRRCDLVLPSRMGRLVMQSVYLLEDAAAFGRKDYVYASRSQAGLFKSGDFTVNSPYQQYKKALVKSIPPMAAVGNRTNLTCHNRSNQWFLTYSNSQSVGEVSACRAKSGSSSVLMVLACLRTSLLLDSQAYLQHKQSIATWKNTQRVYTYILSRALKSAQGSAKARQQSVGKILQVSRNITRSTVTTAGILDFDWTVCWRVSSLGLSDGSGHVVWTRGVSRLKLLYDGGLRSLKYRMSPLKEAPWDMCVTERENGEIRCADDTNFVVTLVCISSFPRSVTHTSHRASLKGFILHTQAGQLYPRVCVTFKTESIIRQPRRKNAGTIVVGEVYKRSPSDAVTFTSTSQHSPHLRLVSLRLKGISLHVPCDPRSNKERPRLSSDGTRATVAERLTRSPPTKVHQAQSPVGSLDFHKRESCRTMPLVGGSSRGSPVSPAPLITGAAPYSLQSPLSALKTLLNGMKWRGGDINTLRKSIGQRECLPRISDIVTAGAQRYMIQISMALDSGETSWQNLFSDWLADQALGMLPGADWRTTVQHVSGHPRAGSLPDFASGNSVGRCRWWRFFFVDLPFPAPLRSGAAPFSPHFTIICSQYILFTVRGWLVEGRRGNVVNLLDARLSTRLEGGGGGDRSGLSLHFIRSSIKLGRLRHSPSLCAECNSNTNSRNTHPLKVLLHVGFRLCIFKDVRDISEHFLKSTLEEKKSLLLQAVHGLHYAAEVCTMRLKRSEFLSNSELLIPGGHIGIDGLCLPRTIGNKQRIRHHNRYIIIGSPRILSVTNFTCSRTRWHTLGGWHHLQALPPPSWTVGPMTNDCLQYLVGIYRARRGGTVITVSAYGGVTSTRCARSLREVTATPVMGGHCFQRVHDDDLCLCPGGLLKQLHSLGSETEYDCQSSLFMGSGTEECLPVFSIGYLVAIYHARKGRISHCGLRFQRGRIDDEDDEMCSKLIVPACIVVCVGTRLSSDDCVFIASDISLQTYIHRRFGTWLMGAHPVVQANCLEVSTHIDAPCIIGGQWGCKMPVVSELTANYAFDSQDGCLAMGGLRRVDFCRWSEVMCPSSRSDAKDIEFVLIMSDGLLAEPVGFLYYRIGHSGSPFAMQGTQGHRHGSYLITCG</sequence>
<comment type="caution">
    <text evidence="1">The sequence shown here is derived from an EMBL/GenBank/DDBJ whole genome shotgun (WGS) entry which is preliminary data.</text>
</comment>
<dbReference type="Proteomes" id="UP001159363">
    <property type="component" value="Chromosome 13"/>
</dbReference>
<protein>
    <submittedName>
        <fullName evidence="1">Uncharacterized protein</fullName>
    </submittedName>
</protein>
<evidence type="ECO:0000313" key="1">
    <source>
        <dbReference type="EMBL" id="KAJ8868541.1"/>
    </source>
</evidence>
<gene>
    <name evidence="1" type="ORF">PR048_030079</name>
</gene>
<name>A0ABQ9GAK5_9NEOP</name>
<keyword evidence="2" id="KW-1185">Reference proteome</keyword>
<accession>A0ABQ9GAK5</accession>
<proteinExistence type="predicted"/>
<dbReference type="EMBL" id="JARBHB010000014">
    <property type="protein sequence ID" value="KAJ8868541.1"/>
    <property type="molecule type" value="Genomic_DNA"/>
</dbReference>